<dbReference type="InterPro" id="IPR050312">
    <property type="entry name" value="IolE/XylAMocC-like"/>
</dbReference>
<dbReference type="PANTHER" id="PTHR12110">
    <property type="entry name" value="HYDROXYPYRUVATE ISOMERASE"/>
    <property type="match status" value="1"/>
</dbReference>
<keyword evidence="2" id="KW-0413">Isomerase</keyword>
<dbReference type="Proteomes" id="UP000231553">
    <property type="component" value="Unassembled WGS sequence"/>
</dbReference>
<dbReference type="EMBL" id="PGTB01000006">
    <property type="protein sequence ID" value="PJE37966.1"/>
    <property type="molecule type" value="Genomic_DNA"/>
</dbReference>
<dbReference type="PANTHER" id="PTHR12110:SF41">
    <property type="entry name" value="INOSOSE DEHYDRATASE"/>
    <property type="match status" value="1"/>
</dbReference>
<sequence>MRLGINLLCASGHVGPEQFSLFELAEEAGFDHIELPMLSGGPQDYARAAARLDKVGLSRGCTAITHPDADPTSADPAIREAGRAHLAWILDCAEALGAETVGGPFHAPIGEFSWAGPTEEELARGAEAHHQMAEEAQRRGMLLALEPLNRFETHFLNTAEQARAYVERVDHPAFGIMYDTFHAHIEEKDQLAAIAHLGEAIHVLHVSENDRGVPGTGQVDFPAILHAVKATGFDGPVVVEAFGSGLPDLAAATRVWRPLFPDLETLFRDGAQAIRSAMEPA</sequence>
<proteinExistence type="predicted"/>
<protein>
    <submittedName>
        <fullName evidence="2">Isomerase</fullName>
    </submittedName>
</protein>
<comment type="caution">
    <text evidence="2">The sequence shown here is derived from an EMBL/GenBank/DDBJ whole genome shotgun (WGS) entry which is preliminary data.</text>
</comment>
<dbReference type="OrthoDB" id="9801426at2"/>
<dbReference type="Pfam" id="PF01261">
    <property type="entry name" value="AP_endonuc_2"/>
    <property type="match status" value="1"/>
</dbReference>
<dbReference type="GO" id="GO:0016853">
    <property type="term" value="F:isomerase activity"/>
    <property type="evidence" value="ECO:0007669"/>
    <property type="project" value="UniProtKB-KW"/>
</dbReference>
<evidence type="ECO:0000313" key="3">
    <source>
        <dbReference type="Proteomes" id="UP000231553"/>
    </source>
</evidence>
<dbReference type="Gene3D" id="3.20.20.150">
    <property type="entry name" value="Divalent-metal-dependent TIM barrel enzymes"/>
    <property type="match status" value="1"/>
</dbReference>
<keyword evidence="3" id="KW-1185">Reference proteome</keyword>
<accession>A0A2M8J5A8</accession>
<gene>
    <name evidence="2" type="ORF">CVM52_04095</name>
</gene>
<organism evidence="2 3">
    <name type="scientific">Pseudooceanicola lipolyticus</name>
    <dbReference type="NCBI Taxonomy" id="2029104"/>
    <lineage>
        <taxon>Bacteria</taxon>
        <taxon>Pseudomonadati</taxon>
        <taxon>Pseudomonadota</taxon>
        <taxon>Alphaproteobacteria</taxon>
        <taxon>Rhodobacterales</taxon>
        <taxon>Paracoccaceae</taxon>
        <taxon>Pseudooceanicola</taxon>
    </lineage>
</organism>
<dbReference type="AlphaFoldDB" id="A0A2M8J5A8"/>
<feature type="domain" description="Xylose isomerase-like TIM barrel" evidence="1">
    <location>
        <begin position="22"/>
        <end position="254"/>
    </location>
</feature>
<dbReference type="RefSeq" id="WP_100161333.1">
    <property type="nucleotide sequence ID" value="NZ_PGTB01000006.1"/>
</dbReference>
<evidence type="ECO:0000259" key="1">
    <source>
        <dbReference type="Pfam" id="PF01261"/>
    </source>
</evidence>
<evidence type="ECO:0000313" key="2">
    <source>
        <dbReference type="EMBL" id="PJE37966.1"/>
    </source>
</evidence>
<dbReference type="InterPro" id="IPR013022">
    <property type="entry name" value="Xyl_isomerase-like_TIM-brl"/>
</dbReference>
<name>A0A2M8J5A8_9RHOB</name>
<dbReference type="SUPFAM" id="SSF51658">
    <property type="entry name" value="Xylose isomerase-like"/>
    <property type="match status" value="1"/>
</dbReference>
<dbReference type="InterPro" id="IPR036237">
    <property type="entry name" value="Xyl_isomerase-like_sf"/>
</dbReference>
<reference evidence="2 3" key="1">
    <citation type="journal article" date="2018" name="Int. J. Syst. Evol. Microbiol.">
        <title>Pseudooceanicola lipolyticus sp. nov., a marine alphaproteobacterium, reclassification of Oceanicola flagellatus as Pseudooceanicola flagellatus comb. nov. and emended description of the genus Pseudooceanicola.</title>
        <authorList>
            <person name="Huang M.-M."/>
            <person name="Guo L.-L."/>
            <person name="Wu Y.-H."/>
            <person name="Lai Q.-L."/>
            <person name="Shao Z.-Z."/>
            <person name="Wang C.-S."/>
            <person name="Wu M."/>
            <person name="Xu X.-W."/>
        </authorList>
    </citation>
    <scope>NUCLEOTIDE SEQUENCE [LARGE SCALE GENOMIC DNA]</scope>
    <source>
        <strain evidence="2 3">157</strain>
    </source>
</reference>